<feature type="transmembrane region" description="Helical" evidence="1">
    <location>
        <begin position="44"/>
        <end position="61"/>
    </location>
</feature>
<dbReference type="RefSeq" id="WP_123985438.1">
    <property type="nucleotide sequence ID" value="NZ_QKTW01000028.1"/>
</dbReference>
<proteinExistence type="predicted"/>
<feature type="transmembrane region" description="Helical" evidence="1">
    <location>
        <begin position="113"/>
        <end position="134"/>
    </location>
</feature>
<protein>
    <recommendedName>
        <fullName evidence="4">DUF4328 domain-containing protein</fullName>
    </recommendedName>
</protein>
<feature type="transmembrane region" description="Helical" evidence="1">
    <location>
        <begin position="6"/>
        <end position="23"/>
    </location>
</feature>
<keyword evidence="1" id="KW-0812">Transmembrane</keyword>
<evidence type="ECO:0000256" key="1">
    <source>
        <dbReference type="SAM" id="Phobius"/>
    </source>
</evidence>
<sequence>MFLAIIQFIFFIIFLVVGALFMNTLAKTLKLVRFENRKIHPDQVWLLFVPIFNYYWLFRTVAGVSESIDTEYKRRGLPSPIATATWIGYVYAATFTLNFLLTVLNRYFSANIPLLLTGLIGIASFGFWIAYWIVIAGLKQQLKALPAEEDSLIFSNIPVQH</sequence>
<dbReference type="AlphaFoldDB" id="A0A2W2A6I8"/>
<reference evidence="2 3" key="1">
    <citation type="submission" date="2018-06" db="EMBL/GenBank/DDBJ databases">
        <title>Mucibacter soli gen. nov., sp. nov., a new member of the family Chitinophagaceae producing mucin.</title>
        <authorList>
            <person name="Kim M.-K."/>
            <person name="Park S."/>
            <person name="Kim T.-S."/>
            <person name="Joung Y."/>
            <person name="Han J.-H."/>
            <person name="Kim S.B."/>
        </authorList>
    </citation>
    <scope>NUCLEOTIDE SEQUENCE [LARGE SCALE GENOMIC DNA]</scope>
    <source>
        <strain evidence="2 3">R1-15</strain>
    </source>
</reference>
<keyword evidence="1" id="KW-1133">Transmembrane helix</keyword>
<evidence type="ECO:0008006" key="4">
    <source>
        <dbReference type="Google" id="ProtNLM"/>
    </source>
</evidence>
<dbReference type="OrthoDB" id="674197at2"/>
<name>A0A2W2A6I8_9BACT</name>
<dbReference type="EMBL" id="QKTW01000028">
    <property type="protein sequence ID" value="PZF70885.1"/>
    <property type="molecule type" value="Genomic_DNA"/>
</dbReference>
<keyword evidence="3" id="KW-1185">Reference proteome</keyword>
<keyword evidence="1" id="KW-0472">Membrane</keyword>
<feature type="transmembrane region" description="Helical" evidence="1">
    <location>
        <begin position="81"/>
        <end position="101"/>
    </location>
</feature>
<gene>
    <name evidence="2" type="ORF">DN068_20890</name>
</gene>
<evidence type="ECO:0000313" key="3">
    <source>
        <dbReference type="Proteomes" id="UP000248745"/>
    </source>
</evidence>
<comment type="caution">
    <text evidence="2">The sequence shown here is derived from an EMBL/GenBank/DDBJ whole genome shotgun (WGS) entry which is preliminary data.</text>
</comment>
<evidence type="ECO:0000313" key="2">
    <source>
        <dbReference type="EMBL" id="PZF70885.1"/>
    </source>
</evidence>
<organism evidence="2 3">
    <name type="scientific">Taibaiella soli</name>
    <dbReference type="NCBI Taxonomy" id="1649169"/>
    <lineage>
        <taxon>Bacteria</taxon>
        <taxon>Pseudomonadati</taxon>
        <taxon>Bacteroidota</taxon>
        <taxon>Chitinophagia</taxon>
        <taxon>Chitinophagales</taxon>
        <taxon>Chitinophagaceae</taxon>
        <taxon>Taibaiella</taxon>
    </lineage>
</organism>
<accession>A0A2W2A6I8</accession>
<dbReference type="Proteomes" id="UP000248745">
    <property type="component" value="Unassembled WGS sequence"/>
</dbReference>